<proteinExistence type="predicted"/>
<keyword evidence="3" id="KW-1185">Reference proteome</keyword>
<feature type="region of interest" description="Disordered" evidence="1">
    <location>
        <begin position="65"/>
        <end position="123"/>
    </location>
</feature>
<feature type="region of interest" description="Disordered" evidence="1">
    <location>
        <begin position="1"/>
        <end position="29"/>
    </location>
</feature>
<dbReference type="EMBL" id="JBGMDY010000004">
    <property type="protein sequence ID" value="KAL2337666.1"/>
    <property type="molecule type" value="Genomic_DNA"/>
</dbReference>
<protein>
    <submittedName>
        <fullName evidence="2">Uncharacterized protein</fullName>
    </submittedName>
</protein>
<comment type="caution">
    <text evidence="2">The sequence shown here is derived from an EMBL/GenBank/DDBJ whole genome shotgun (WGS) entry which is preliminary data.</text>
</comment>
<name>A0ABD1MPS4_9FABA</name>
<feature type="compositionally biased region" description="Basic and acidic residues" evidence="1">
    <location>
        <begin position="20"/>
        <end position="29"/>
    </location>
</feature>
<dbReference type="AlphaFoldDB" id="A0ABD1MPS4"/>
<evidence type="ECO:0000313" key="3">
    <source>
        <dbReference type="Proteomes" id="UP001603857"/>
    </source>
</evidence>
<dbReference type="Proteomes" id="UP001603857">
    <property type="component" value="Unassembled WGS sequence"/>
</dbReference>
<evidence type="ECO:0000256" key="1">
    <source>
        <dbReference type="SAM" id="MobiDB-lite"/>
    </source>
</evidence>
<reference evidence="2 3" key="1">
    <citation type="submission" date="2024-08" db="EMBL/GenBank/DDBJ databases">
        <title>Insights into the chromosomal genome structure of Flemingia macrophylla.</title>
        <authorList>
            <person name="Ding Y."/>
            <person name="Zhao Y."/>
            <person name="Bi W."/>
            <person name="Wu M."/>
            <person name="Zhao G."/>
            <person name="Gong Y."/>
            <person name="Li W."/>
            <person name="Zhang P."/>
        </authorList>
    </citation>
    <scope>NUCLEOTIDE SEQUENCE [LARGE SCALE GENOMIC DNA]</scope>
    <source>
        <strain evidence="2">DYQJB</strain>
        <tissue evidence="2">Leaf</tissue>
    </source>
</reference>
<evidence type="ECO:0000313" key="2">
    <source>
        <dbReference type="EMBL" id="KAL2337666.1"/>
    </source>
</evidence>
<gene>
    <name evidence="2" type="ORF">Fmac_012112</name>
</gene>
<organism evidence="2 3">
    <name type="scientific">Flemingia macrophylla</name>
    <dbReference type="NCBI Taxonomy" id="520843"/>
    <lineage>
        <taxon>Eukaryota</taxon>
        <taxon>Viridiplantae</taxon>
        <taxon>Streptophyta</taxon>
        <taxon>Embryophyta</taxon>
        <taxon>Tracheophyta</taxon>
        <taxon>Spermatophyta</taxon>
        <taxon>Magnoliopsida</taxon>
        <taxon>eudicotyledons</taxon>
        <taxon>Gunneridae</taxon>
        <taxon>Pentapetalae</taxon>
        <taxon>rosids</taxon>
        <taxon>fabids</taxon>
        <taxon>Fabales</taxon>
        <taxon>Fabaceae</taxon>
        <taxon>Papilionoideae</taxon>
        <taxon>50 kb inversion clade</taxon>
        <taxon>NPAAA clade</taxon>
        <taxon>indigoferoid/millettioid clade</taxon>
        <taxon>Phaseoleae</taxon>
        <taxon>Flemingia</taxon>
    </lineage>
</organism>
<feature type="compositionally biased region" description="Polar residues" evidence="1">
    <location>
        <begin position="69"/>
        <end position="84"/>
    </location>
</feature>
<accession>A0ABD1MPS4</accession>
<sequence>MQMEELITKSHTQARNESPLLRREAEREAAPWLEESCPEISLIRVHVLRVSSFRSRVRLAAAKSRVPTVPTSHPNLRRTTTVQVHQAPRGATPVERRIKGLGVGGARHRRWRRFPSPAGSNRR</sequence>